<proteinExistence type="predicted"/>
<reference evidence="8" key="1">
    <citation type="submission" date="2020-12" db="EMBL/GenBank/DDBJ databases">
        <title>The genome sequence of Inhella sp. 4Y17.</title>
        <authorList>
            <person name="Liu Y."/>
        </authorList>
    </citation>
    <scope>NUCLEOTIDE SEQUENCE</scope>
    <source>
        <strain evidence="8">4Y10</strain>
    </source>
</reference>
<dbReference type="InterPro" id="IPR017441">
    <property type="entry name" value="Protein_kinase_ATP_BS"/>
</dbReference>
<keyword evidence="2 5" id="KW-0547">Nucleotide-binding</keyword>
<evidence type="ECO:0000256" key="6">
    <source>
        <dbReference type="SAM" id="MobiDB-lite"/>
    </source>
</evidence>
<dbReference type="AlphaFoldDB" id="A0A931J2C8"/>
<evidence type="ECO:0000256" key="5">
    <source>
        <dbReference type="PROSITE-ProRule" id="PRU10141"/>
    </source>
</evidence>
<accession>A0A931J2C8</accession>
<name>A0A931J2C8_9BURK</name>
<protein>
    <submittedName>
        <fullName evidence="8">Protein kinase</fullName>
    </submittedName>
</protein>
<dbReference type="GO" id="GO:0005524">
    <property type="term" value="F:ATP binding"/>
    <property type="evidence" value="ECO:0007669"/>
    <property type="project" value="UniProtKB-UniRule"/>
</dbReference>
<keyword evidence="3 8" id="KW-0418">Kinase</keyword>
<keyword evidence="1" id="KW-0808">Transferase</keyword>
<dbReference type="PROSITE" id="PS50011">
    <property type="entry name" value="PROTEIN_KINASE_DOM"/>
    <property type="match status" value="1"/>
</dbReference>
<dbReference type="SUPFAM" id="SSF56112">
    <property type="entry name" value="Protein kinase-like (PK-like)"/>
    <property type="match status" value="1"/>
</dbReference>
<feature type="region of interest" description="Disordered" evidence="6">
    <location>
        <begin position="1"/>
        <end position="30"/>
    </location>
</feature>
<dbReference type="GO" id="GO:0004674">
    <property type="term" value="F:protein serine/threonine kinase activity"/>
    <property type="evidence" value="ECO:0007669"/>
    <property type="project" value="TreeGrafter"/>
</dbReference>
<keyword evidence="9" id="KW-1185">Reference proteome</keyword>
<evidence type="ECO:0000313" key="8">
    <source>
        <dbReference type="EMBL" id="MBH9554071.1"/>
    </source>
</evidence>
<feature type="domain" description="Protein kinase" evidence="7">
    <location>
        <begin position="42"/>
        <end position="316"/>
    </location>
</feature>
<dbReference type="RefSeq" id="WP_198101688.1">
    <property type="nucleotide sequence ID" value="NZ_JAEDAL010000009.1"/>
</dbReference>
<dbReference type="PROSITE" id="PS00107">
    <property type="entry name" value="PROTEIN_KINASE_ATP"/>
    <property type="match status" value="1"/>
</dbReference>
<dbReference type="Pfam" id="PF14326">
    <property type="entry name" value="DUF4384"/>
    <property type="match status" value="1"/>
</dbReference>
<organism evidence="8 9">
    <name type="scientific">Inhella gelatinilytica</name>
    <dbReference type="NCBI Taxonomy" id="2795030"/>
    <lineage>
        <taxon>Bacteria</taxon>
        <taxon>Pseudomonadati</taxon>
        <taxon>Pseudomonadota</taxon>
        <taxon>Betaproteobacteria</taxon>
        <taxon>Burkholderiales</taxon>
        <taxon>Sphaerotilaceae</taxon>
        <taxon>Inhella</taxon>
    </lineage>
</organism>
<evidence type="ECO:0000256" key="4">
    <source>
        <dbReference type="ARBA" id="ARBA00022840"/>
    </source>
</evidence>
<evidence type="ECO:0000256" key="2">
    <source>
        <dbReference type="ARBA" id="ARBA00022741"/>
    </source>
</evidence>
<dbReference type="InterPro" id="IPR020635">
    <property type="entry name" value="Tyr_kinase_cat_dom"/>
</dbReference>
<evidence type="ECO:0000259" key="7">
    <source>
        <dbReference type="PROSITE" id="PS50011"/>
    </source>
</evidence>
<dbReference type="InterPro" id="IPR025493">
    <property type="entry name" value="DUF4384"/>
</dbReference>
<dbReference type="CDD" id="cd14014">
    <property type="entry name" value="STKc_PknB_like"/>
    <property type="match status" value="1"/>
</dbReference>
<dbReference type="Gene3D" id="1.10.510.10">
    <property type="entry name" value="Transferase(Phosphotransferase) domain 1"/>
    <property type="match status" value="1"/>
</dbReference>
<dbReference type="PANTHER" id="PTHR43289">
    <property type="entry name" value="MITOGEN-ACTIVATED PROTEIN KINASE KINASE KINASE 20-RELATED"/>
    <property type="match status" value="1"/>
</dbReference>
<evidence type="ECO:0000313" key="9">
    <source>
        <dbReference type="Proteomes" id="UP000620139"/>
    </source>
</evidence>
<keyword evidence="4 5" id="KW-0067">ATP-binding</keyword>
<gene>
    <name evidence="8" type="ORF">I7X43_14595</name>
</gene>
<evidence type="ECO:0000256" key="1">
    <source>
        <dbReference type="ARBA" id="ARBA00022679"/>
    </source>
</evidence>
<dbReference type="InterPro" id="IPR000719">
    <property type="entry name" value="Prot_kinase_dom"/>
</dbReference>
<feature type="compositionally biased region" description="Low complexity" evidence="6">
    <location>
        <begin position="395"/>
        <end position="404"/>
    </location>
</feature>
<dbReference type="GO" id="GO:0004713">
    <property type="term" value="F:protein tyrosine kinase activity"/>
    <property type="evidence" value="ECO:0007669"/>
    <property type="project" value="InterPro"/>
</dbReference>
<evidence type="ECO:0000256" key="3">
    <source>
        <dbReference type="ARBA" id="ARBA00022777"/>
    </source>
</evidence>
<dbReference type="PANTHER" id="PTHR43289:SF34">
    <property type="entry name" value="SERINE_THREONINE-PROTEIN KINASE YBDM-RELATED"/>
    <property type="match status" value="1"/>
</dbReference>
<sequence length="632" mass="67779">MTDDDRTVFQPRPDPAPAPPTPAAWPTDTSQALPNGFRLDEFEIQAKLGEGGFGIVYRAWDHSLGQVRAIKEYMPGAVAHREGTEVVPRSERVKEAFDSGLQRFIEEAQTLARFDHPALVRVLRRWEAHGTAYMAMPLYEGRTLREHIKQSAEKPSESWLLGLLAPLTEAMQGVHQNHWLHRDIAPDNIMLLKDSGRPLLLDFGAARQVIGDVTQDLTAILKPGFAPVEQYGDAPGLGQGPWTDVYALAATIHWALIGKTPPPSVSRVLVDSYQPLVQALQGQYSARFLGALDKALRVDARQRTQSMAEFRADLGLEAPSYAPTMELPVANPLRAETAVGSAWEPTALLKPVGTAAPSLADAPTQVLSQPVGDRIMQTLQVPSAGRSPPLEKQDAPASSPSTRRSPVGLALLAGGVVLIAGLVWAVLPRGAAPNPSADPTARVGTQTAPPVASAPAAVTFEWEREVQSLLSLQDATLTPVFVDPPTALSIRKHDRFRFKVRAPQAGYLTLFLRDSSGQALQLFADQSPLAVKAGQVVTLPPPGATDIEAADPPGPHEVLAILTRAPHAWDALVEPPQNGVALLRNGAEATTARRAWTFAQPILAGRPSQTCPASDSACGQFGAVRLPLAVTP</sequence>
<dbReference type="Pfam" id="PF00069">
    <property type="entry name" value="Pkinase"/>
    <property type="match status" value="1"/>
</dbReference>
<dbReference type="EMBL" id="JAEDAL010000009">
    <property type="protein sequence ID" value="MBH9554071.1"/>
    <property type="molecule type" value="Genomic_DNA"/>
</dbReference>
<dbReference type="SMART" id="SM00219">
    <property type="entry name" value="TyrKc"/>
    <property type="match status" value="1"/>
</dbReference>
<dbReference type="Proteomes" id="UP000620139">
    <property type="component" value="Unassembled WGS sequence"/>
</dbReference>
<feature type="binding site" evidence="5">
    <location>
        <position position="71"/>
    </location>
    <ligand>
        <name>ATP</name>
        <dbReference type="ChEBI" id="CHEBI:30616"/>
    </ligand>
</feature>
<comment type="caution">
    <text evidence="8">The sequence shown here is derived from an EMBL/GenBank/DDBJ whole genome shotgun (WGS) entry which is preliminary data.</text>
</comment>
<feature type="compositionally biased region" description="Pro residues" evidence="6">
    <location>
        <begin position="12"/>
        <end position="23"/>
    </location>
</feature>
<dbReference type="InterPro" id="IPR011009">
    <property type="entry name" value="Kinase-like_dom_sf"/>
</dbReference>
<feature type="region of interest" description="Disordered" evidence="6">
    <location>
        <begin position="381"/>
        <end position="404"/>
    </location>
</feature>